<gene>
    <name evidence="4" type="ORF">K435DRAFT_641686</name>
</gene>
<comment type="catalytic activity">
    <reaction evidence="1">
        <text>RNA(n) + a ribonucleoside 5'-triphosphate = RNA(n+1) + diphosphate</text>
        <dbReference type="Rhea" id="RHEA:21248"/>
        <dbReference type="Rhea" id="RHEA-COMP:14527"/>
        <dbReference type="Rhea" id="RHEA-COMP:17342"/>
        <dbReference type="ChEBI" id="CHEBI:33019"/>
        <dbReference type="ChEBI" id="CHEBI:61557"/>
        <dbReference type="ChEBI" id="CHEBI:140395"/>
        <dbReference type="EC" id="2.7.7.48"/>
    </reaction>
</comment>
<comment type="similarity">
    <text evidence="1">Belongs to the RdRP family.</text>
</comment>
<dbReference type="GO" id="GO:0031380">
    <property type="term" value="C:nuclear RNA-directed RNA polymerase complex"/>
    <property type="evidence" value="ECO:0007669"/>
    <property type="project" value="TreeGrafter"/>
</dbReference>
<dbReference type="EMBL" id="ML179035">
    <property type="protein sequence ID" value="THV08462.1"/>
    <property type="molecule type" value="Genomic_DNA"/>
</dbReference>
<keyword evidence="1" id="KW-0694">RNA-binding</keyword>
<protein>
    <recommendedName>
        <fullName evidence="1">RNA-dependent RNA polymerase</fullName>
        <ecNumber evidence="1">2.7.7.48</ecNumber>
    </recommendedName>
</protein>
<dbReference type="GO" id="GO:0030422">
    <property type="term" value="P:siRNA processing"/>
    <property type="evidence" value="ECO:0007669"/>
    <property type="project" value="TreeGrafter"/>
</dbReference>
<keyword evidence="1" id="KW-0548">Nucleotidyltransferase</keyword>
<dbReference type="PANTHER" id="PTHR23079:SF55">
    <property type="entry name" value="RNA-DIRECTED RNA POLYMERASE"/>
    <property type="match status" value="1"/>
</dbReference>
<evidence type="ECO:0000259" key="3">
    <source>
        <dbReference type="Pfam" id="PF05183"/>
    </source>
</evidence>
<feature type="non-terminal residue" evidence="4">
    <location>
        <position position="1"/>
    </location>
</feature>
<dbReference type="Pfam" id="PF05183">
    <property type="entry name" value="RdRP"/>
    <property type="match status" value="1"/>
</dbReference>
<evidence type="ECO:0000256" key="1">
    <source>
        <dbReference type="RuleBase" id="RU363098"/>
    </source>
</evidence>
<dbReference type="GO" id="GO:0003723">
    <property type="term" value="F:RNA binding"/>
    <property type="evidence" value="ECO:0007669"/>
    <property type="project" value="UniProtKB-KW"/>
</dbReference>
<dbReference type="AlphaFoldDB" id="A0A4S8MZ47"/>
<evidence type="ECO:0000256" key="2">
    <source>
        <dbReference type="SAM" id="MobiDB-lite"/>
    </source>
</evidence>
<feature type="domain" description="RDRP core" evidence="3">
    <location>
        <begin position="127"/>
        <end position="762"/>
    </location>
</feature>
<accession>A0A4S8MZ47</accession>
<name>A0A4S8MZ47_DENBC</name>
<keyword evidence="1" id="KW-0696">RNA-directed RNA polymerase</keyword>
<feature type="compositionally biased region" description="Acidic residues" evidence="2">
    <location>
        <begin position="441"/>
        <end position="452"/>
    </location>
</feature>
<proteinExistence type="inferred from homology"/>
<dbReference type="InterPro" id="IPR057596">
    <property type="entry name" value="RDRP_core"/>
</dbReference>
<evidence type="ECO:0000313" key="4">
    <source>
        <dbReference type="EMBL" id="THV08462.1"/>
    </source>
</evidence>
<dbReference type="GO" id="GO:0003968">
    <property type="term" value="F:RNA-directed RNA polymerase activity"/>
    <property type="evidence" value="ECO:0007669"/>
    <property type="project" value="UniProtKB-KW"/>
</dbReference>
<dbReference type="Proteomes" id="UP000297245">
    <property type="component" value="Unassembled WGS sequence"/>
</dbReference>
<dbReference type="InterPro" id="IPR007855">
    <property type="entry name" value="RDRP"/>
</dbReference>
<keyword evidence="5" id="KW-1185">Reference proteome</keyword>
<sequence length="960" mass="109572">QRLFDARNLSFGVQWEIHRVINANELEYSQIPVPGLDKLQQLGSCKEAVPQVENIIIEERNKKEIKSFRGNINPFAEEIASIFPWEEFDCEEKALQENPHAGLGCDDNSSWFGGKVIFRLSLRKNFEISLEKAELGASNRFTRRWGSKSFVRVKISKELWNSGDALVNFFRRPFIICGRIFRAFLEKDKTVFLFMTNETLNPSGQISSTEGISFEEFLESHNPLSRNQKQSAAKYASRFALGLSTSAPGLRLRPENIFEEDDIGLFSAEGSDMTDGAGYINRTGLRKLNHKFGWHDRAVAIQCRIGGAKGMLSEHPTDDHDEPRVWLRSSQIKIKYDPLIHEPELQTIDVLRSSHSHHGCRLSAETIIILADNGVPNEVFANLMEEKVKDVVAAFTSWEGPNAMLDLYSTVDRAGGVTSARKARLEPGMARLRGYKSNDNEAQEEGEEEDQNGLDQLDTAESSVAWWADEISGQPSSLEETVMYVCASGFTPQTCFHMKEKLKHIFNKEIEKLRTFRVDVRMACTAFILPDPLGLLEDGEIYFKSSRRNLLNRDGSETDIVTGPVLVTRHPCKLPTDIQKWTAVDKREYREFIDVIYFSTKGSRRPADYLGGGDYDGDKCLLIYQPELVEPFQNADLSFADPRDDIKEQYFSRHTETVEELLQRAPPTEENPLARVHALQEYLLGGLKTPSLVGQASNMHDCSLYMHGPRHKDSILLAHIFCHTLDGAKTGLKPIPEKMMALRRKYDKGPMYWKTNKSSDAPVSRQSNVYVGHPSRKRPPFVMDYLKQHALEMVGIEKDRVNKECFDSIKVLDEHLVTPWREAKELASRMRKATNSDVAEKELEAIEKHVVKMFDVHRERTKEKNFTGKRIETRQNILRSISREFSQSPSPSDLCTMTADQIARVRASYAYLYDHQKAHRPRFSWDVSMRELCAIKAKALGRWNTVTGTFYDSFTIRKSR</sequence>
<dbReference type="EC" id="2.7.7.48" evidence="1"/>
<reference evidence="4 5" key="1">
    <citation type="journal article" date="2019" name="Nat. Ecol. Evol.">
        <title>Megaphylogeny resolves global patterns of mushroom evolution.</title>
        <authorList>
            <person name="Varga T."/>
            <person name="Krizsan K."/>
            <person name="Foldi C."/>
            <person name="Dima B."/>
            <person name="Sanchez-Garcia M."/>
            <person name="Sanchez-Ramirez S."/>
            <person name="Szollosi G.J."/>
            <person name="Szarkandi J.G."/>
            <person name="Papp V."/>
            <person name="Albert L."/>
            <person name="Andreopoulos W."/>
            <person name="Angelini C."/>
            <person name="Antonin V."/>
            <person name="Barry K.W."/>
            <person name="Bougher N.L."/>
            <person name="Buchanan P."/>
            <person name="Buyck B."/>
            <person name="Bense V."/>
            <person name="Catcheside P."/>
            <person name="Chovatia M."/>
            <person name="Cooper J."/>
            <person name="Damon W."/>
            <person name="Desjardin D."/>
            <person name="Finy P."/>
            <person name="Geml J."/>
            <person name="Haridas S."/>
            <person name="Hughes K."/>
            <person name="Justo A."/>
            <person name="Karasinski D."/>
            <person name="Kautmanova I."/>
            <person name="Kiss B."/>
            <person name="Kocsube S."/>
            <person name="Kotiranta H."/>
            <person name="LaButti K.M."/>
            <person name="Lechner B.E."/>
            <person name="Liimatainen K."/>
            <person name="Lipzen A."/>
            <person name="Lukacs Z."/>
            <person name="Mihaltcheva S."/>
            <person name="Morgado L.N."/>
            <person name="Niskanen T."/>
            <person name="Noordeloos M.E."/>
            <person name="Ohm R.A."/>
            <person name="Ortiz-Santana B."/>
            <person name="Ovrebo C."/>
            <person name="Racz N."/>
            <person name="Riley R."/>
            <person name="Savchenko A."/>
            <person name="Shiryaev A."/>
            <person name="Soop K."/>
            <person name="Spirin V."/>
            <person name="Szebenyi C."/>
            <person name="Tomsovsky M."/>
            <person name="Tulloss R.E."/>
            <person name="Uehling J."/>
            <person name="Grigoriev I.V."/>
            <person name="Vagvolgyi C."/>
            <person name="Papp T."/>
            <person name="Martin F.M."/>
            <person name="Miettinen O."/>
            <person name="Hibbett D.S."/>
            <person name="Nagy L.G."/>
        </authorList>
    </citation>
    <scope>NUCLEOTIDE SEQUENCE [LARGE SCALE GENOMIC DNA]</scope>
    <source>
        <strain evidence="4 5">CBS 962.96</strain>
    </source>
</reference>
<dbReference type="OrthoDB" id="10055769at2759"/>
<dbReference type="PANTHER" id="PTHR23079">
    <property type="entry name" value="RNA-DEPENDENT RNA POLYMERASE"/>
    <property type="match status" value="1"/>
</dbReference>
<evidence type="ECO:0000313" key="5">
    <source>
        <dbReference type="Proteomes" id="UP000297245"/>
    </source>
</evidence>
<organism evidence="4 5">
    <name type="scientific">Dendrothele bispora (strain CBS 962.96)</name>
    <dbReference type="NCBI Taxonomy" id="1314807"/>
    <lineage>
        <taxon>Eukaryota</taxon>
        <taxon>Fungi</taxon>
        <taxon>Dikarya</taxon>
        <taxon>Basidiomycota</taxon>
        <taxon>Agaricomycotina</taxon>
        <taxon>Agaricomycetes</taxon>
        <taxon>Agaricomycetidae</taxon>
        <taxon>Agaricales</taxon>
        <taxon>Agaricales incertae sedis</taxon>
        <taxon>Dendrothele</taxon>
    </lineage>
</organism>
<feature type="region of interest" description="Disordered" evidence="2">
    <location>
        <begin position="431"/>
        <end position="455"/>
    </location>
</feature>
<keyword evidence="1" id="KW-0808">Transferase</keyword>